<dbReference type="InterPro" id="IPR035085">
    <property type="entry name" value="Urocanase_Rossmann-like"/>
</dbReference>
<sequence length="230" mass="25747">MTCKGWAQEAAMRMLMNNLDPDVAEKPDELIVYGGTGKAARNWECYYAIVEALKNLENNETLLIQSGKPVGVFKTHPYAPRVLLANSLLVPAWANWEKFWELEEKGLIMYGQMTAGSWIYIGTQGIIQGTYQTLAEVAKKYFNGSLRGKFVLTAGMGGMSGAQPLAVTMNEGVCLDVEVDKERIERRLNTGYCEIMSENFDEALKLVEVAKKLDNESCMWSGKTFQQRCC</sequence>
<comment type="cofactor">
    <cofactor evidence="1">
        <name>NAD(+)</name>
        <dbReference type="ChEBI" id="CHEBI:57540"/>
    </cofactor>
</comment>
<dbReference type="InterPro" id="IPR036190">
    <property type="entry name" value="Urocanase_sf"/>
</dbReference>
<dbReference type="InterPro" id="IPR023637">
    <property type="entry name" value="Urocanase-like"/>
</dbReference>
<dbReference type="InterPro" id="IPR035400">
    <property type="entry name" value="Urocanase_N"/>
</dbReference>
<keyword evidence="2" id="KW-0520">NAD</keyword>
<dbReference type="Pfam" id="PF17391">
    <property type="entry name" value="Urocanase_N"/>
    <property type="match status" value="1"/>
</dbReference>
<keyword evidence="3" id="KW-0456">Lyase</keyword>
<dbReference type="Pfam" id="PF01175">
    <property type="entry name" value="Urocanase"/>
    <property type="match status" value="1"/>
</dbReference>
<dbReference type="PANTHER" id="PTHR12216">
    <property type="entry name" value="UROCANATE HYDRATASE"/>
    <property type="match status" value="1"/>
</dbReference>
<comment type="caution">
    <text evidence="6">The sequence shown here is derived from an EMBL/GenBank/DDBJ whole genome shotgun (WGS) entry which is preliminary data.</text>
</comment>
<dbReference type="GO" id="GO:0016153">
    <property type="term" value="F:urocanate hydratase activity"/>
    <property type="evidence" value="ECO:0007669"/>
    <property type="project" value="TreeGrafter"/>
</dbReference>
<dbReference type="GO" id="GO:0019556">
    <property type="term" value="P:L-histidine catabolic process to glutamate and formamide"/>
    <property type="evidence" value="ECO:0007669"/>
    <property type="project" value="UniProtKB-UniPathway"/>
</dbReference>
<organism evidence="6">
    <name type="scientific">marine sediment metagenome</name>
    <dbReference type="NCBI Taxonomy" id="412755"/>
    <lineage>
        <taxon>unclassified sequences</taxon>
        <taxon>metagenomes</taxon>
        <taxon>ecological metagenomes</taxon>
    </lineage>
</organism>
<protein>
    <submittedName>
        <fullName evidence="6">Uncharacterized protein</fullName>
    </submittedName>
</protein>
<evidence type="ECO:0000256" key="2">
    <source>
        <dbReference type="ARBA" id="ARBA00023027"/>
    </source>
</evidence>
<dbReference type="PANTHER" id="PTHR12216:SF4">
    <property type="entry name" value="UROCANATE HYDRATASE"/>
    <property type="match status" value="1"/>
</dbReference>
<dbReference type="AlphaFoldDB" id="X1A7E7"/>
<feature type="domain" description="Urocanase Rossmann-like" evidence="4">
    <location>
        <begin position="122"/>
        <end position="213"/>
    </location>
</feature>
<evidence type="ECO:0000256" key="1">
    <source>
        <dbReference type="ARBA" id="ARBA00001911"/>
    </source>
</evidence>
<dbReference type="EMBL" id="BART01000249">
    <property type="protein sequence ID" value="GAG68723.1"/>
    <property type="molecule type" value="Genomic_DNA"/>
</dbReference>
<proteinExistence type="predicted"/>
<name>X1A7E7_9ZZZZ</name>
<dbReference type="Gene3D" id="3.40.50.10730">
    <property type="entry name" value="Urocanase like domains"/>
    <property type="match status" value="1"/>
</dbReference>
<evidence type="ECO:0000259" key="5">
    <source>
        <dbReference type="Pfam" id="PF17391"/>
    </source>
</evidence>
<reference evidence="6" key="1">
    <citation type="journal article" date="2014" name="Front. Microbiol.">
        <title>High frequency of phylogenetically diverse reductive dehalogenase-homologous genes in deep subseafloor sedimentary metagenomes.</title>
        <authorList>
            <person name="Kawai M."/>
            <person name="Futagami T."/>
            <person name="Toyoda A."/>
            <person name="Takaki Y."/>
            <person name="Nishi S."/>
            <person name="Hori S."/>
            <person name="Arai W."/>
            <person name="Tsubouchi T."/>
            <person name="Morono Y."/>
            <person name="Uchiyama I."/>
            <person name="Ito T."/>
            <person name="Fujiyama A."/>
            <person name="Inagaki F."/>
            <person name="Takami H."/>
        </authorList>
    </citation>
    <scope>NUCLEOTIDE SEQUENCE</scope>
    <source>
        <strain evidence="6">Expedition CK06-06</strain>
    </source>
</reference>
<evidence type="ECO:0000256" key="3">
    <source>
        <dbReference type="ARBA" id="ARBA00023239"/>
    </source>
</evidence>
<dbReference type="GO" id="GO:0019557">
    <property type="term" value="P:L-histidine catabolic process to glutamate and formate"/>
    <property type="evidence" value="ECO:0007669"/>
    <property type="project" value="UniProtKB-UniPathway"/>
</dbReference>
<dbReference type="Gene3D" id="3.40.1770.10">
    <property type="entry name" value="Urocanase superfamily"/>
    <property type="match status" value="1"/>
</dbReference>
<accession>X1A7E7</accession>
<dbReference type="UniPathway" id="UPA00379">
    <property type="reaction ID" value="UER00550"/>
</dbReference>
<gene>
    <name evidence="6" type="ORF">S01H4_01380</name>
</gene>
<evidence type="ECO:0000313" key="6">
    <source>
        <dbReference type="EMBL" id="GAG68723.1"/>
    </source>
</evidence>
<dbReference type="SUPFAM" id="SSF111326">
    <property type="entry name" value="Urocanase"/>
    <property type="match status" value="1"/>
</dbReference>
<evidence type="ECO:0000259" key="4">
    <source>
        <dbReference type="Pfam" id="PF01175"/>
    </source>
</evidence>
<dbReference type="InterPro" id="IPR038364">
    <property type="entry name" value="Urocanase_central_sf"/>
</dbReference>
<feature type="domain" description="Urocanase N-terminal" evidence="5">
    <location>
        <begin position="2"/>
        <end position="119"/>
    </location>
</feature>